<keyword evidence="4" id="KW-1185">Reference proteome</keyword>
<gene>
    <name evidence="3" type="ORF">Q4Q35_13205</name>
</gene>
<protein>
    <submittedName>
        <fullName evidence="3">Lamin tail domain-containing protein</fullName>
    </submittedName>
</protein>
<dbReference type="RefSeq" id="WP_303278467.1">
    <property type="nucleotide sequence ID" value="NZ_JAUOEK010000131.1"/>
</dbReference>
<reference evidence="3" key="1">
    <citation type="submission" date="2023-07" db="EMBL/GenBank/DDBJ databases">
        <title>Two novel species in the genus Flavivirga.</title>
        <authorList>
            <person name="Kwon K."/>
        </authorList>
    </citation>
    <scope>NUCLEOTIDE SEQUENCE</scope>
    <source>
        <strain evidence="3">KCTC 52353</strain>
    </source>
</reference>
<evidence type="ECO:0000313" key="4">
    <source>
        <dbReference type="Proteomes" id="UP001176883"/>
    </source>
</evidence>
<sequence>MTFNLKLTSFFNLSKIKTSALAFFISLGFLGNSQILINEASNKNLDQIFDEDNENEDWIELFNSGENTVNIKDWSITDNNSKVTKWVFPDLEMAPKSHVLIFASGKDRTIEHGSKWESAILPSDIFSYIIPDANVPANWNTLAFDASSWSTGSAGFGYGDDDDTTILPTGTLVTYIRKRFIVTDLNALVSGICHVDYDDGFVAYINGIEICRSNVAGTPTWNSTATDTHEAVVLNGENPEGFVIDPNIFASALQEGENVFSIEVHNISDTSSDLSLSPYLSFSFNGDNTYFSESPVWVGIDGDTELHTNFKISSEGEIVYLYNDSQELIDFMAVDIQTLNFSVGREKDGIDGLAFFEDATPGTTNNNATAYLDGYEEMPLFSIPAGYHTSTLNVSITSTSSTVDQVRYTLDGSEPTMTSPLYNGTPITLTNSTTINARAFSTVDKLPSPVNTNTYIINETFSVPVLSVTTDNSNLFDDDDGIFTNFWESWNKPCYIEYFEPDGTLAFQQKAGIQVDGGFGGSRHEPQTSFRIEPGNGIYGDGDLEYSFHPNRPNRDNYASLYLRNGSNRYLDLLYKDAAQVRGMGEGTNNFYSEYRPIVVFINGEYYGMYEGREKINADYLESNYNMDTDSLDLVGISAFKQARTVLANEGSVEPFFEDYNRFLAMDTSSATYLEDVGEFLDLDNYTDYMAAQTWMTNKDWPHNNMKAWRCVGSDMRWQFALIDLEWSFLPTNVNSPYGLDTRPDFDQIEYMNNLGTQWHASGYWYMLMQNDDYKHHFINRLCDLMNTSYAYEELDKIETEIFDEAWPEIPAYYDRWNGGDVSKFQSNHEDFNNELSTREAYLREHLRDHYSLNNDVEVNLDVVGSGTIKISTITPESYPWDGDYFSDVPITIEAIPNPGYQFVRWQDNDLITDQTKSDFTVDLGASAEVSFIAEFEMSSEPFTEVTITEINYKDGDDFETTDWFEIYNGTSSTINLDGWYFLDSDDDHRYDFESQVEIQPDGYLVVARYTEQFIENYPSVTNMVGDFDFGLGSDDAIRLYNADDELVVEVEYSDDAPWPLNEDDTGRTLELDQYTQDLSDSSAWFSGCFKGSPGSAFVPNCNLSVNNKVFSDAVSVSPNPVTNILNIITTSGVELKHAKLYSTLGKELVSSTTSSQLDASSLPSGMYILKIESTDGEIQTKKIIKK</sequence>
<dbReference type="InterPro" id="IPR014867">
    <property type="entry name" value="Spore_coat_CotH_CotH2/3/7"/>
</dbReference>
<name>A0ABT8WC95_9FLAO</name>
<evidence type="ECO:0000256" key="1">
    <source>
        <dbReference type="ARBA" id="ARBA00022729"/>
    </source>
</evidence>
<dbReference type="Pfam" id="PF18998">
    <property type="entry name" value="Flg_new_2"/>
    <property type="match status" value="1"/>
</dbReference>
<dbReference type="Pfam" id="PF00932">
    <property type="entry name" value="LTD"/>
    <property type="match status" value="2"/>
</dbReference>
<dbReference type="Pfam" id="PF18962">
    <property type="entry name" value="Por_Secre_tail"/>
    <property type="match status" value="1"/>
</dbReference>
<organism evidence="3 4">
    <name type="scientific">Flavivirga aquimarina</name>
    <dbReference type="NCBI Taxonomy" id="2027862"/>
    <lineage>
        <taxon>Bacteria</taxon>
        <taxon>Pseudomonadati</taxon>
        <taxon>Bacteroidota</taxon>
        <taxon>Flavobacteriia</taxon>
        <taxon>Flavobacteriales</taxon>
        <taxon>Flavobacteriaceae</taxon>
        <taxon>Flavivirga</taxon>
    </lineage>
</organism>
<dbReference type="Gene3D" id="2.60.120.260">
    <property type="entry name" value="Galactose-binding domain-like"/>
    <property type="match status" value="1"/>
</dbReference>
<dbReference type="InterPro" id="IPR036415">
    <property type="entry name" value="Lamin_tail_dom_sf"/>
</dbReference>
<dbReference type="SUPFAM" id="SSF74853">
    <property type="entry name" value="Lamin A/C globular tail domain"/>
    <property type="match status" value="2"/>
</dbReference>
<dbReference type="InterPro" id="IPR059177">
    <property type="entry name" value="GH29D-like_dom"/>
</dbReference>
<keyword evidence="1" id="KW-0732">Signal</keyword>
<dbReference type="InterPro" id="IPR044060">
    <property type="entry name" value="Bacterial_rp_domain"/>
</dbReference>
<evidence type="ECO:0000313" key="3">
    <source>
        <dbReference type="EMBL" id="MDO5970769.1"/>
    </source>
</evidence>
<dbReference type="InterPro" id="IPR026444">
    <property type="entry name" value="Secre_tail"/>
</dbReference>
<dbReference type="PROSITE" id="PS51841">
    <property type="entry name" value="LTD"/>
    <property type="match status" value="2"/>
</dbReference>
<proteinExistence type="predicted"/>
<dbReference type="Pfam" id="PF13290">
    <property type="entry name" value="CHB_HEX_C_1"/>
    <property type="match status" value="1"/>
</dbReference>
<dbReference type="Proteomes" id="UP001176883">
    <property type="component" value="Unassembled WGS sequence"/>
</dbReference>
<dbReference type="InterPro" id="IPR001322">
    <property type="entry name" value="Lamin_tail_dom"/>
</dbReference>
<comment type="caution">
    <text evidence="3">The sequence shown here is derived from an EMBL/GenBank/DDBJ whole genome shotgun (WGS) entry which is preliminary data.</text>
</comment>
<feature type="domain" description="LTD" evidence="2">
    <location>
        <begin position="934"/>
        <end position="1055"/>
    </location>
</feature>
<dbReference type="Gene3D" id="2.60.40.1260">
    <property type="entry name" value="Lamin Tail domain"/>
    <property type="match status" value="2"/>
</dbReference>
<feature type="domain" description="LTD" evidence="2">
    <location>
        <begin position="18"/>
        <end position="199"/>
    </location>
</feature>
<dbReference type="NCBIfam" id="TIGR04183">
    <property type="entry name" value="Por_Secre_tail"/>
    <property type="match status" value="1"/>
</dbReference>
<accession>A0ABT8WC95</accession>
<dbReference type="EMBL" id="JAUOEK010000131">
    <property type="protein sequence ID" value="MDO5970769.1"/>
    <property type="molecule type" value="Genomic_DNA"/>
</dbReference>
<dbReference type="Pfam" id="PF08757">
    <property type="entry name" value="CotH"/>
    <property type="match status" value="1"/>
</dbReference>
<evidence type="ECO:0000259" key="2">
    <source>
        <dbReference type="PROSITE" id="PS51841"/>
    </source>
</evidence>